<gene>
    <name evidence="3" type="ORF">NND69_00495</name>
</gene>
<accession>A0A9X3H9U0</accession>
<comment type="caution">
    <text evidence="3">The sequence shown here is derived from an EMBL/GenBank/DDBJ whole genome shotgun (WGS) entry which is preliminary data.</text>
</comment>
<evidence type="ECO:0000313" key="4">
    <source>
        <dbReference type="Proteomes" id="UP001141458"/>
    </source>
</evidence>
<dbReference type="SUPFAM" id="SSF49478">
    <property type="entry name" value="Cna protein B-type domain"/>
    <property type="match status" value="1"/>
</dbReference>
<organism evidence="3 4">
    <name type="scientific">Parvimonas micra</name>
    <dbReference type="NCBI Taxonomy" id="33033"/>
    <lineage>
        <taxon>Bacteria</taxon>
        <taxon>Bacillati</taxon>
        <taxon>Bacillota</taxon>
        <taxon>Tissierellia</taxon>
        <taxon>Tissierellales</taxon>
        <taxon>Peptoniphilaceae</taxon>
        <taxon>Parvimonas</taxon>
    </lineage>
</organism>
<dbReference type="Gene3D" id="2.60.40.10">
    <property type="entry name" value="Immunoglobulins"/>
    <property type="match status" value="1"/>
</dbReference>
<feature type="transmembrane region" description="Helical" evidence="1">
    <location>
        <begin position="262"/>
        <end position="280"/>
    </location>
</feature>
<dbReference type="RefSeq" id="WP_269720291.1">
    <property type="nucleotide sequence ID" value="NZ_CP101408.1"/>
</dbReference>
<sequence length="287" mass="32695">MKKTIKGLWLIMIFVMIFFIVPTAFADENFITIEYYEKLENAESGKDRIPIKDCVFGIIRVSEDLSIEKAKQEELLKSLSSKNLKTIEEEYSKVGKLIELKPTDKNGKTKIDVKEKGIYYVFELSKKDGTNEIGKNTVPFLVIVGTGKNYTIYPKHIPSKETVELSVKKVWEGTKLDEVEIKLLANGEETDTVFLNDNNNWKYTFKGLAKNDKNGKLIDYSVREVVPKGYIAKVEKDDRENSFVITNKKTPSKIIQTGDISHLYFIGSACILIAMGYTIYKKGNKNT</sequence>
<dbReference type="CDD" id="cd00222">
    <property type="entry name" value="CollagenBindB"/>
    <property type="match status" value="1"/>
</dbReference>
<proteinExistence type="predicted"/>
<evidence type="ECO:0000256" key="1">
    <source>
        <dbReference type="SAM" id="Phobius"/>
    </source>
</evidence>
<protein>
    <submittedName>
        <fullName evidence="3">Cna B-type domain-containing protein</fullName>
    </submittedName>
</protein>
<dbReference type="Pfam" id="PF05738">
    <property type="entry name" value="Cna_B"/>
    <property type="match status" value="1"/>
</dbReference>
<dbReference type="InterPro" id="IPR013783">
    <property type="entry name" value="Ig-like_fold"/>
</dbReference>
<dbReference type="Gene3D" id="2.60.40.1140">
    <property type="entry name" value="Collagen-binding surface protein Cna, B-type domain"/>
    <property type="match status" value="1"/>
</dbReference>
<dbReference type="Proteomes" id="UP001141458">
    <property type="component" value="Unassembled WGS sequence"/>
</dbReference>
<keyword evidence="1" id="KW-1133">Transmembrane helix</keyword>
<reference evidence="3" key="1">
    <citation type="submission" date="2022-07" db="EMBL/GenBank/DDBJ databases">
        <title>Parvimonas micra travels from the subgingival sulcus of the human oral cavity to the colorectal adenocarcinoma.</title>
        <authorList>
            <person name="Conde-Perez K."/>
            <person name="Buetas E."/>
            <person name="Aja-Macaya P."/>
            <person name="Martin-De Arribas E."/>
            <person name="Iglesias-Corras I."/>
            <person name="Trigo-Tasende N."/>
            <person name="Nasser-Ali M."/>
            <person name="Estevez L.S."/>
            <person name="Rumbo-Feal S."/>
            <person name="Otero-Alen B."/>
            <person name="Noguera J.F."/>
            <person name="Concha A."/>
            <person name="Pardinas-Lopez S."/>
            <person name="Carda-Dieguez M."/>
            <person name="Gomez-Randulfe I."/>
            <person name="Martinez-Lago N."/>
            <person name="Ladra S."/>
            <person name="Aparicio L.A."/>
            <person name="Bou G."/>
            <person name="Mira A."/>
            <person name="Vallejo J.A."/>
            <person name="Poza M."/>
        </authorList>
    </citation>
    <scope>NUCLEOTIDE SEQUENCE</scope>
    <source>
        <strain evidence="3">PM79KC-AC-4</strain>
    </source>
</reference>
<feature type="domain" description="CNA-B" evidence="2">
    <location>
        <begin position="166"/>
        <end position="248"/>
    </location>
</feature>
<dbReference type="EMBL" id="JANDZV010000001">
    <property type="protein sequence ID" value="MCZ7406849.1"/>
    <property type="molecule type" value="Genomic_DNA"/>
</dbReference>
<keyword evidence="1" id="KW-0472">Membrane</keyword>
<evidence type="ECO:0000313" key="3">
    <source>
        <dbReference type="EMBL" id="MCZ7406849.1"/>
    </source>
</evidence>
<name>A0A9X3H9U0_9FIRM</name>
<keyword evidence="1" id="KW-0812">Transmembrane</keyword>
<dbReference type="InterPro" id="IPR008454">
    <property type="entry name" value="Collagen-bd_Cna-like_B-typ_dom"/>
</dbReference>
<evidence type="ECO:0000259" key="2">
    <source>
        <dbReference type="Pfam" id="PF05738"/>
    </source>
</evidence>
<dbReference type="AlphaFoldDB" id="A0A9X3H9U0"/>